<dbReference type="AlphaFoldDB" id="A0A3R6I063"/>
<evidence type="ECO:0000313" key="10">
    <source>
        <dbReference type="Proteomes" id="UP000406735"/>
    </source>
</evidence>
<evidence type="ECO:0000313" key="6">
    <source>
        <dbReference type="EMBL" id="RGV00702.1"/>
    </source>
</evidence>
<dbReference type="Proteomes" id="UP000285236">
    <property type="component" value="Unassembled WGS sequence"/>
</dbReference>
<evidence type="ECO:0000256" key="1">
    <source>
        <dbReference type="ARBA" id="ARBA00022741"/>
    </source>
</evidence>
<dbReference type="InterPro" id="IPR014818">
    <property type="entry name" value="Phage/plasmid_primase_P4_C"/>
</dbReference>
<sequence length="520" mass="59925">MENGIAIDTLHAQLLDLLRHDEYGFEALRCQDWGKANSDKYNKLKSTFIRSMRRLAKKAPVKYYNGAYYMFNGKIYEAVPKIVLEQAYQLLLLDLAMAPMLGISTVMNKSFMEVIECYNILRPTFDIVAFANGVVDFGSGLKYPNVMPFSPEYHVTYYHPYDYNPKAKCDRWMNFIKEVLPDRTSRMILQMFLGLGLIQRGTAYNPYEGKESSKIELCLLLIGTGANGKSVIFDVACNIFGKDRISKMDYADLTADGDEGMRGRYPIRNAIFNWSSDSDPKKFGRKNTGMFKRLVSGEPVPMRKLGRDILEGNSIPYLIFNLNELPFPDDASLGFIRRLQYVSFDVTIPKERQDPELASKIIREELSGVFNWIFRGAMELRSRKYRFPAAEGSRRQLLISLLGSNPIYAWIRAYDMRCSQEARGEISECMLAKEMYERFVEFCKANDVEEKDIPTIQKFGRDMSDKYGFFKKRSQGGMTYQVYGAQMIDLKQELLINDVKNKLRGEEDIKQPESFIQPDD</sequence>
<comment type="caution">
    <text evidence="7">The sequence shown here is derived from an EMBL/GenBank/DDBJ whole genome shotgun (WGS) entry which is preliminary data.</text>
</comment>
<evidence type="ECO:0000256" key="2">
    <source>
        <dbReference type="ARBA" id="ARBA00022801"/>
    </source>
</evidence>
<keyword evidence="3" id="KW-0067">ATP-binding</keyword>
<evidence type="ECO:0000313" key="7">
    <source>
        <dbReference type="EMBL" id="RHG68135.1"/>
    </source>
</evidence>
<dbReference type="EMBL" id="QRIN01000009">
    <property type="protein sequence ID" value="RHG68135.1"/>
    <property type="molecule type" value="Genomic_DNA"/>
</dbReference>
<dbReference type="SMART" id="SM00885">
    <property type="entry name" value="D5_N"/>
    <property type="match status" value="1"/>
</dbReference>
<dbReference type="InterPro" id="IPR014015">
    <property type="entry name" value="Helicase_SF3_DNA-vir"/>
</dbReference>
<dbReference type="Proteomes" id="UP000406735">
    <property type="component" value="Unassembled WGS sequence"/>
</dbReference>
<protein>
    <recommendedName>
        <fullName evidence="4">SF3 helicase domain-containing protein</fullName>
    </recommendedName>
</protein>
<dbReference type="PANTHER" id="PTHR35372">
    <property type="entry name" value="ATP BINDING PROTEIN-RELATED"/>
    <property type="match status" value="1"/>
</dbReference>
<evidence type="ECO:0000313" key="5">
    <source>
        <dbReference type="EMBL" id="MQN09880.1"/>
    </source>
</evidence>
<organism evidence="7 9">
    <name type="scientific">Segatella copri</name>
    <dbReference type="NCBI Taxonomy" id="165179"/>
    <lineage>
        <taxon>Bacteria</taxon>
        <taxon>Pseudomonadati</taxon>
        <taxon>Bacteroidota</taxon>
        <taxon>Bacteroidia</taxon>
        <taxon>Bacteroidales</taxon>
        <taxon>Prevotellaceae</taxon>
        <taxon>Segatella</taxon>
    </lineage>
</organism>
<gene>
    <name evidence="7" type="ORF">DW250_03450</name>
    <name evidence="6" type="ORF">DWW35_01455</name>
    <name evidence="5" type="ORF">F7D97_08105</name>
</gene>
<dbReference type="Pfam" id="PF08706">
    <property type="entry name" value="D5_N"/>
    <property type="match status" value="1"/>
</dbReference>
<dbReference type="Pfam" id="PF19263">
    <property type="entry name" value="DUF5906"/>
    <property type="match status" value="1"/>
</dbReference>
<dbReference type="InterPro" id="IPR051620">
    <property type="entry name" value="ORF904-like_C"/>
</dbReference>
<dbReference type="GO" id="GO:0005524">
    <property type="term" value="F:ATP binding"/>
    <property type="evidence" value="ECO:0007669"/>
    <property type="project" value="UniProtKB-KW"/>
</dbReference>
<evidence type="ECO:0000259" key="4">
    <source>
        <dbReference type="PROSITE" id="PS51206"/>
    </source>
</evidence>
<name>A0A3R6I063_9BACT</name>
<dbReference type="EMBL" id="QRYP01000002">
    <property type="protein sequence ID" value="RGV00702.1"/>
    <property type="molecule type" value="Genomic_DNA"/>
</dbReference>
<reference evidence="8 9" key="1">
    <citation type="submission" date="2018-08" db="EMBL/GenBank/DDBJ databases">
        <title>A genome reference for cultivated species of the human gut microbiota.</title>
        <authorList>
            <person name="Zou Y."/>
            <person name="Xue W."/>
            <person name="Luo G."/>
        </authorList>
    </citation>
    <scope>NUCLEOTIDE SEQUENCE [LARGE SCALE GENOMIC DNA]</scope>
    <source>
        <strain evidence="6 8">AF15-25</strain>
        <strain evidence="7 9">AM22-1</strain>
    </source>
</reference>
<dbReference type="Proteomes" id="UP000286501">
    <property type="component" value="Unassembled WGS sequence"/>
</dbReference>
<evidence type="ECO:0000313" key="8">
    <source>
        <dbReference type="Proteomes" id="UP000285236"/>
    </source>
</evidence>
<proteinExistence type="predicted"/>
<dbReference type="EMBL" id="VZCY01000068">
    <property type="protein sequence ID" value="MQN09880.1"/>
    <property type="molecule type" value="Genomic_DNA"/>
</dbReference>
<keyword evidence="1" id="KW-0547">Nucleotide-binding</keyword>
<dbReference type="RefSeq" id="WP_118078903.1">
    <property type="nucleotide sequence ID" value="NZ_JANDWJ010000017.1"/>
</dbReference>
<dbReference type="InterPro" id="IPR045455">
    <property type="entry name" value="NrS-1_pol-like_helicase"/>
</dbReference>
<dbReference type="GO" id="GO:0016787">
    <property type="term" value="F:hydrolase activity"/>
    <property type="evidence" value="ECO:0007669"/>
    <property type="project" value="UniProtKB-KW"/>
</dbReference>
<evidence type="ECO:0000313" key="9">
    <source>
        <dbReference type="Proteomes" id="UP000286501"/>
    </source>
</evidence>
<dbReference type="PROSITE" id="PS51206">
    <property type="entry name" value="SF3_HELICASE_1"/>
    <property type="match status" value="1"/>
</dbReference>
<dbReference type="InterPro" id="IPR027417">
    <property type="entry name" value="P-loop_NTPase"/>
</dbReference>
<reference evidence="5 10" key="2">
    <citation type="submission" date="2019-09" db="EMBL/GenBank/DDBJ databases">
        <title>Distinct polysaccharide growth profiles of human intestinal Prevotella copri isolates.</title>
        <authorList>
            <person name="Fehlner-Peach H."/>
            <person name="Magnabosco C."/>
            <person name="Raghavan V."/>
            <person name="Scher J.U."/>
            <person name="Tett A."/>
            <person name="Cox L.M."/>
            <person name="Gottsegen C."/>
            <person name="Watters A."/>
            <person name="Wiltshire- Gordon J.D."/>
            <person name="Segata N."/>
            <person name="Bonneau R."/>
            <person name="Littman D.R."/>
        </authorList>
    </citation>
    <scope>NUCLEOTIDE SEQUENCE [LARGE SCALE GENOMIC DNA]</scope>
    <source>
        <strain evidence="10">iK21513</strain>
        <strain evidence="5">IK21513</strain>
    </source>
</reference>
<feature type="domain" description="SF3 helicase" evidence="4">
    <location>
        <begin position="184"/>
        <end position="357"/>
    </location>
</feature>
<accession>A0A3R6I063</accession>
<evidence type="ECO:0000256" key="3">
    <source>
        <dbReference type="ARBA" id="ARBA00022840"/>
    </source>
</evidence>
<dbReference type="Gene3D" id="3.40.50.300">
    <property type="entry name" value="P-loop containing nucleotide triphosphate hydrolases"/>
    <property type="match status" value="1"/>
</dbReference>
<keyword evidence="2" id="KW-0378">Hydrolase</keyword>
<dbReference type="PANTHER" id="PTHR35372:SF2">
    <property type="entry name" value="SF3 HELICASE DOMAIN-CONTAINING PROTEIN"/>
    <property type="match status" value="1"/>
</dbReference>